<dbReference type="InterPro" id="IPR011527">
    <property type="entry name" value="ABC1_TM_dom"/>
</dbReference>
<keyword evidence="10" id="KW-0445">Lipid transport</keyword>
<dbReference type="InterPro" id="IPR003439">
    <property type="entry name" value="ABC_transporter-like_ATP-bd"/>
</dbReference>
<dbReference type="EMBL" id="WKJM01000049">
    <property type="protein sequence ID" value="MRX11818.1"/>
    <property type="molecule type" value="Genomic_DNA"/>
</dbReference>
<evidence type="ECO:0000256" key="2">
    <source>
        <dbReference type="ARBA" id="ARBA00022448"/>
    </source>
</evidence>
<feature type="transmembrane region" description="Helical" evidence="12">
    <location>
        <begin position="198"/>
        <end position="218"/>
    </location>
</feature>
<evidence type="ECO:0000259" key="14">
    <source>
        <dbReference type="PROSITE" id="PS50929"/>
    </source>
</evidence>
<dbReference type="InterPro" id="IPR005074">
    <property type="entry name" value="Peptidase_C39"/>
</dbReference>
<name>A0A6L5QR34_9BURK</name>
<dbReference type="Gene3D" id="1.20.1560.10">
    <property type="entry name" value="ABC transporter type 1, transmembrane domain"/>
    <property type="match status" value="1"/>
</dbReference>
<keyword evidence="9 12" id="KW-1133">Transmembrane helix</keyword>
<dbReference type="Pfam" id="PF00005">
    <property type="entry name" value="ABC_tran"/>
    <property type="match status" value="1"/>
</dbReference>
<keyword evidence="3" id="KW-1003">Cell membrane</keyword>
<dbReference type="GO" id="GO:0015421">
    <property type="term" value="F:ABC-type oligopeptide transporter activity"/>
    <property type="evidence" value="ECO:0007669"/>
    <property type="project" value="TreeGrafter"/>
</dbReference>
<feature type="domain" description="ABC transporter" evidence="13">
    <location>
        <begin position="476"/>
        <end position="711"/>
    </location>
</feature>
<evidence type="ECO:0000256" key="5">
    <source>
        <dbReference type="ARBA" id="ARBA00022741"/>
    </source>
</evidence>
<dbReference type="GO" id="GO:0006508">
    <property type="term" value="P:proteolysis"/>
    <property type="evidence" value="ECO:0007669"/>
    <property type="project" value="InterPro"/>
</dbReference>
<evidence type="ECO:0000256" key="11">
    <source>
        <dbReference type="ARBA" id="ARBA00023136"/>
    </source>
</evidence>
<proteinExistence type="predicted"/>
<dbReference type="GO" id="GO:0006869">
    <property type="term" value="P:lipid transport"/>
    <property type="evidence" value="ECO:0007669"/>
    <property type="project" value="UniProtKB-KW"/>
</dbReference>
<feature type="transmembrane region" description="Helical" evidence="12">
    <location>
        <begin position="272"/>
        <end position="294"/>
    </location>
</feature>
<dbReference type="GO" id="GO:0005886">
    <property type="term" value="C:plasma membrane"/>
    <property type="evidence" value="ECO:0007669"/>
    <property type="project" value="UniProtKB-SubCell"/>
</dbReference>
<evidence type="ECO:0000256" key="1">
    <source>
        <dbReference type="ARBA" id="ARBA00004651"/>
    </source>
</evidence>
<dbReference type="FunFam" id="3.40.50.300:FF:000221">
    <property type="entry name" value="Multidrug ABC transporter ATP-binding protein"/>
    <property type="match status" value="1"/>
</dbReference>
<dbReference type="Pfam" id="PF00664">
    <property type="entry name" value="ABC_membrane"/>
    <property type="match status" value="1"/>
</dbReference>
<feature type="domain" description="ABC transmembrane type-1" evidence="14">
    <location>
        <begin position="164"/>
        <end position="443"/>
    </location>
</feature>
<dbReference type="AlphaFoldDB" id="A0A6L5QR34"/>
<keyword evidence="17" id="KW-1185">Reference proteome</keyword>
<evidence type="ECO:0000256" key="6">
    <source>
        <dbReference type="ARBA" id="ARBA00022801"/>
    </source>
</evidence>
<sequence>MQDKFPHTAIQCLTAIAQHHGLQINPERLIDDYALRAQEPGVGELLRIAADIGLKAKSDQLTWSRLMAQGGVFPLMARLVDGNSVIVVGVKAGELGGQDHVAVLNPASANAAVVLVARNDFEQRWRGDVLFIKRQHKLSDPNQPFGLRWFIPEILKQKAAFRDIFIAAIAMQLLALASPIFFQLVIDKVLTHRSVTTLQVLAVGIVMALLFDATFGFLRQTLTLAASNKIDMRLTRRVFGHLLSLPIDFFETTSAGVVTRHMQQLEKIRNFLTGRLFFTALDVIALLVFIPVLFSYSVKLASLVLFFAALIAGVVLTMVPTFNRRLQALYAAEGQRQGMLVETIHGMRTVKALAIEPSQRRVWDQRSAEAITMHFRVGQISIAGNAVTDFLGKLLPVLIIVVGAADVFDNTLSVGALIAFQMLSGRVTQPLISLVGLVNEYQETALSVRMLGEVMNRAPEGRAGANGLRPVLEGEIRFDAVTFRYPGAQALALDKASFTIEQGTVVGIVGRSGSGKTTLTKLIQGLYPVQEGIVRFDGIDAREIELSHLRRQIGVVLQENFLFRGTVRENLSVTKPDASFEELVAAAQAAGADEFIERLPQGYDTVLEENAANLSGGQKQRLSIARTLVARPRILILDEAASALDPESEAIFISNLSKIAVGRTVVMISHRLSTLVDADKIMVMQQGRLVDAGRHEELLTRSETYQHLWNQQTSHL</sequence>
<dbReference type="GO" id="GO:0008233">
    <property type="term" value="F:peptidase activity"/>
    <property type="evidence" value="ECO:0007669"/>
    <property type="project" value="InterPro"/>
</dbReference>
<dbReference type="Gene3D" id="3.40.50.300">
    <property type="entry name" value="P-loop containing nucleotide triphosphate hydrolases"/>
    <property type="match status" value="1"/>
</dbReference>
<dbReference type="Proteomes" id="UP000481037">
    <property type="component" value="Unassembled WGS sequence"/>
</dbReference>
<organism evidence="16 17">
    <name type="scientific">Duganella alba</name>
    <dbReference type="NCBI Taxonomy" id="2666081"/>
    <lineage>
        <taxon>Bacteria</taxon>
        <taxon>Pseudomonadati</taxon>
        <taxon>Pseudomonadota</taxon>
        <taxon>Betaproteobacteria</taxon>
        <taxon>Burkholderiales</taxon>
        <taxon>Oxalobacteraceae</taxon>
        <taxon>Telluria group</taxon>
        <taxon>Duganella</taxon>
    </lineage>
</organism>
<dbReference type="GO" id="GO:0005524">
    <property type="term" value="F:ATP binding"/>
    <property type="evidence" value="ECO:0007669"/>
    <property type="project" value="UniProtKB-KW"/>
</dbReference>
<dbReference type="Gene3D" id="3.90.70.10">
    <property type="entry name" value="Cysteine proteinases"/>
    <property type="match status" value="1"/>
</dbReference>
<dbReference type="PANTHER" id="PTHR43394:SF1">
    <property type="entry name" value="ATP-BINDING CASSETTE SUB-FAMILY B MEMBER 10, MITOCHONDRIAL"/>
    <property type="match status" value="1"/>
</dbReference>
<evidence type="ECO:0000313" key="17">
    <source>
        <dbReference type="Proteomes" id="UP000481037"/>
    </source>
</evidence>
<dbReference type="GO" id="GO:0016887">
    <property type="term" value="F:ATP hydrolysis activity"/>
    <property type="evidence" value="ECO:0007669"/>
    <property type="project" value="InterPro"/>
</dbReference>
<comment type="caution">
    <text evidence="16">The sequence shown here is derived from an EMBL/GenBank/DDBJ whole genome shotgun (WGS) entry which is preliminary data.</text>
</comment>
<dbReference type="PROSITE" id="PS00211">
    <property type="entry name" value="ABC_TRANSPORTER_1"/>
    <property type="match status" value="1"/>
</dbReference>
<comment type="subcellular location">
    <subcellularLocation>
        <location evidence="1">Cell membrane</location>
        <topology evidence="1">Multi-pass membrane protein</topology>
    </subcellularLocation>
</comment>
<evidence type="ECO:0000256" key="7">
    <source>
        <dbReference type="ARBA" id="ARBA00022840"/>
    </source>
</evidence>
<feature type="transmembrane region" description="Helical" evidence="12">
    <location>
        <begin position="164"/>
        <end position="186"/>
    </location>
</feature>
<dbReference type="PROSITE" id="PS50929">
    <property type="entry name" value="ABC_TM1F"/>
    <property type="match status" value="1"/>
</dbReference>
<gene>
    <name evidence="16" type="ORF">GJ697_28715</name>
</gene>
<dbReference type="InterPro" id="IPR036640">
    <property type="entry name" value="ABC1_TM_sf"/>
</dbReference>
<dbReference type="InterPro" id="IPR027417">
    <property type="entry name" value="P-loop_NTPase"/>
</dbReference>
<dbReference type="SUPFAM" id="SSF90123">
    <property type="entry name" value="ABC transporter transmembrane region"/>
    <property type="match status" value="1"/>
</dbReference>
<dbReference type="PROSITE" id="PS50990">
    <property type="entry name" value="PEPTIDASE_C39"/>
    <property type="match status" value="1"/>
</dbReference>
<dbReference type="SMART" id="SM00382">
    <property type="entry name" value="AAA"/>
    <property type="match status" value="1"/>
</dbReference>
<evidence type="ECO:0000256" key="10">
    <source>
        <dbReference type="ARBA" id="ARBA00023055"/>
    </source>
</evidence>
<dbReference type="InterPro" id="IPR017871">
    <property type="entry name" value="ABC_transporter-like_CS"/>
</dbReference>
<feature type="domain" description="Peptidase C39" evidence="15">
    <location>
        <begin position="2"/>
        <end position="132"/>
    </location>
</feature>
<evidence type="ECO:0000256" key="3">
    <source>
        <dbReference type="ARBA" id="ARBA00022475"/>
    </source>
</evidence>
<accession>A0A6L5QR34</accession>
<keyword evidence="2" id="KW-0813">Transport</keyword>
<evidence type="ECO:0000256" key="9">
    <source>
        <dbReference type="ARBA" id="ARBA00022989"/>
    </source>
</evidence>
<dbReference type="InterPro" id="IPR039421">
    <property type="entry name" value="Type_1_exporter"/>
</dbReference>
<keyword evidence="6" id="KW-0378">Hydrolase</keyword>
<evidence type="ECO:0000256" key="4">
    <source>
        <dbReference type="ARBA" id="ARBA00022692"/>
    </source>
</evidence>
<keyword evidence="11 12" id="KW-0472">Membrane</keyword>
<keyword evidence="8" id="KW-1278">Translocase</keyword>
<keyword evidence="4 12" id="KW-0812">Transmembrane</keyword>
<reference evidence="16 17" key="1">
    <citation type="submission" date="2019-11" db="EMBL/GenBank/DDBJ databases">
        <title>Novel species isolated from a subtropical stream in China.</title>
        <authorList>
            <person name="Lu H."/>
        </authorList>
    </citation>
    <scope>NUCLEOTIDE SEQUENCE [LARGE SCALE GENOMIC DNA]</scope>
    <source>
        <strain evidence="16 17">FT25W</strain>
    </source>
</reference>
<dbReference type="CDD" id="cd18783">
    <property type="entry name" value="ABC_6TM_PrtD_LapB_HlyB_like"/>
    <property type="match status" value="1"/>
</dbReference>
<protein>
    <submittedName>
        <fullName evidence="16">ATP-binding cassette domain-containing protein</fullName>
    </submittedName>
</protein>
<evidence type="ECO:0000259" key="15">
    <source>
        <dbReference type="PROSITE" id="PS50990"/>
    </source>
</evidence>
<evidence type="ECO:0000313" key="16">
    <source>
        <dbReference type="EMBL" id="MRX11818.1"/>
    </source>
</evidence>
<evidence type="ECO:0000256" key="12">
    <source>
        <dbReference type="SAM" id="Phobius"/>
    </source>
</evidence>
<dbReference type="InterPro" id="IPR003593">
    <property type="entry name" value="AAA+_ATPase"/>
</dbReference>
<dbReference type="RefSeq" id="WP_154368918.1">
    <property type="nucleotide sequence ID" value="NZ_WKJM01000049.1"/>
</dbReference>
<keyword evidence="7 16" id="KW-0067">ATP-binding</keyword>
<evidence type="ECO:0000256" key="8">
    <source>
        <dbReference type="ARBA" id="ARBA00022967"/>
    </source>
</evidence>
<dbReference type="SUPFAM" id="SSF52540">
    <property type="entry name" value="P-loop containing nucleoside triphosphate hydrolases"/>
    <property type="match status" value="1"/>
</dbReference>
<evidence type="ECO:0000259" key="13">
    <source>
        <dbReference type="PROSITE" id="PS50893"/>
    </source>
</evidence>
<dbReference type="Pfam" id="PF03412">
    <property type="entry name" value="Peptidase_C39"/>
    <property type="match status" value="1"/>
</dbReference>
<dbReference type="PROSITE" id="PS50893">
    <property type="entry name" value="ABC_TRANSPORTER_2"/>
    <property type="match status" value="1"/>
</dbReference>
<dbReference type="PANTHER" id="PTHR43394">
    <property type="entry name" value="ATP-DEPENDENT PERMEASE MDL1, MITOCHONDRIAL"/>
    <property type="match status" value="1"/>
</dbReference>
<feature type="transmembrane region" description="Helical" evidence="12">
    <location>
        <begin position="300"/>
        <end position="319"/>
    </location>
</feature>
<keyword evidence="5" id="KW-0547">Nucleotide-binding</keyword>